<evidence type="ECO:0000313" key="1">
    <source>
        <dbReference type="EMBL" id="MDP9973901.1"/>
    </source>
</evidence>
<dbReference type="Proteomes" id="UP001224845">
    <property type="component" value="Unassembled WGS sequence"/>
</dbReference>
<organism evidence="1 2">
    <name type="scientific">Variovorax paradoxus</name>
    <dbReference type="NCBI Taxonomy" id="34073"/>
    <lineage>
        <taxon>Bacteria</taxon>
        <taxon>Pseudomonadati</taxon>
        <taxon>Pseudomonadota</taxon>
        <taxon>Betaproteobacteria</taxon>
        <taxon>Burkholderiales</taxon>
        <taxon>Comamonadaceae</taxon>
        <taxon>Variovorax</taxon>
    </lineage>
</organism>
<dbReference type="AlphaFoldDB" id="A0AAW8EM27"/>
<dbReference type="EMBL" id="JAUSRV010000014">
    <property type="protein sequence ID" value="MDP9973901.1"/>
    <property type="molecule type" value="Genomic_DNA"/>
</dbReference>
<dbReference type="RefSeq" id="WP_307596146.1">
    <property type="nucleotide sequence ID" value="NZ_JAUSRV010000014.1"/>
</dbReference>
<protein>
    <submittedName>
        <fullName evidence="1">Uncharacterized protein</fullName>
    </submittedName>
</protein>
<reference evidence="1" key="1">
    <citation type="submission" date="2023-07" db="EMBL/GenBank/DDBJ databases">
        <title>Sorghum-associated microbial communities from plants grown in Nebraska, USA.</title>
        <authorList>
            <person name="Schachtman D."/>
        </authorList>
    </citation>
    <scope>NUCLEOTIDE SEQUENCE</scope>
    <source>
        <strain evidence="1">DS3315</strain>
    </source>
</reference>
<comment type="caution">
    <text evidence="1">The sequence shown here is derived from an EMBL/GenBank/DDBJ whole genome shotgun (WGS) entry which is preliminary data.</text>
</comment>
<accession>A0AAW8EM27</accession>
<name>A0AAW8EM27_VARPD</name>
<gene>
    <name evidence="1" type="ORF">J2W39_005164</name>
</gene>
<sequence>MSHSAPRFNCQSGTPIAFLPSSALVVALVMIAADRNGFSHGAPALASARSRTSGENFFDFFMAQSSPESFEPHNPGRFKESQGWLERTRLGACWYSGEVRIWYRERQKSGPATADCFSTDRTNDAMSPGASRKATLTLDAGPNLEQAIFTNRVFQRLLKLALPMKFLDIFTKNATFSEC</sequence>
<proteinExistence type="predicted"/>
<evidence type="ECO:0000313" key="2">
    <source>
        <dbReference type="Proteomes" id="UP001224845"/>
    </source>
</evidence>